<feature type="domain" description="HAT C-terminal dimerisation" evidence="7">
    <location>
        <begin position="430"/>
        <end position="495"/>
    </location>
</feature>
<dbReference type="AlphaFoldDB" id="A0AAV8ZJN8"/>
<gene>
    <name evidence="8" type="ORF">NQ314_004519</name>
</gene>
<dbReference type="InterPro" id="IPR008906">
    <property type="entry name" value="HATC_C_dom"/>
</dbReference>
<accession>A0AAV8ZJN8</accession>
<evidence type="ECO:0000256" key="3">
    <source>
        <dbReference type="ARBA" id="ARBA00022771"/>
    </source>
</evidence>
<dbReference type="InterPro" id="IPR012337">
    <property type="entry name" value="RNaseH-like_sf"/>
</dbReference>
<dbReference type="GO" id="GO:0005634">
    <property type="term" value="C:nucleus"/>
    <property type="evidence" value="ECO:0007669"/>
    <property type="project" value="UniProtKB-SubCell"/>
</dbReference>
<organism evidence="8 9">
    <name type="scientific">Rhamnusium bicolor</name>
    <dbReference type="NCBI Taxonomy" id="1586634"/>
    <lineage>
        <taxon>Eukaryota</taxon>
        <taxon>Metazoa</taxon>
        <taxon>Ecdysozoa</taxon>
        <taxon>Arthropoda</taxon>
        <taxon>Hexapoda</taxon>
        <taxon>Insecta</taxon>
        <taxon>Pterygota</taxon>
        <taxon>Neoptera</taxon>
        <taxon>Endopterygota</taxon>
        <taxon>Coleoptera</taxon>
        <taxon>Polyphaga</taxon>
        <taxon>Cucujiformia</taxon>
        <taxon>Chrysomeloidea</taxon>
        <taxon>Cerambycidae</taxon>
        <taxon>Lepturinae</taxon>
        <taxon>Rhagiini</taxon>
        <taxon>Rhamnusium</taxon>
    </lineage>
</organism>
<evidence type="ECO:0000256" key="4">
    <source>
        <dbReference type="ARBA" id="ARBA00022833"/>
    </source>
</evidence>
<feature type="compositionally biased region" description="Low complexity" evidence="6">
    <location>
        <begin position="368"/>
        <end position="377"/>
    </location>
</feature>
<dbReference type="GO" id="GO:0046983">
    <property type="term" value="F:protein dimerization activity"/>
    <property type="evidence" value="ECO:0007669"/>
    <property type="project" value="InterPro"/>
</dbReference>
<dbReference type="SUPFAM" id="SSF53098">
    <property type="entry name" value="Ribonuclease H-like"/>
    <property type="match status" value="1"/>
</dbReference>
<keyword evidence="9" id="KW-1185">Reference proteome</keyword>
<keyword evidence="2" id="KW-0479">Metal-binding</keyword>
<dbReference type="Proteomes" id="UP001162156">
    <property type="component" value="Unassembled WGS sequence"/>
</dbReference>
<evidence type="ECO:0000256" key="5">
    <source>
        <dbReference type="ARBA" id="ARBA00023242"/>
    </source>
</evidence>
<dbReference type="SUPFAM" id="SSF140996">
    <property type="entry name" value="Hermes dimerisation domain"/>
    <property type="match status" value="1"/>
</dbReference>
<dbReference type="GO" id="GO:0008270">
    <property type="term" value="F:zinc ion binding"/>
    <property type="evidence" value="ECO:0007669"/>
    <property type="project" value="UniProtKB-KW"/>
</dbReference>
<sequence>MKHNEKFVEMRSGIAIAAGPSISISSTNKSASVPSQKNQKTEQKQLTLTETIERKLMWDISDVKSKEYHYLIAEMIALDNEPLSMMDRVGFRRFMQKALPRYKVPSRTYITDKIVPDIYERIHTKIENNIFQAPIISVTSEMWSCTHNNSSFLSFTAHWLSPEFRLEHAVLAMKPVLGSHTGENITQELNLIATSWDIPQSKIHVLVHDSGANMVKGVRVAGYASARCFIHSIQLVVNDSLNSQPEVMETFVAARRIVTHFNHSGLAQEKLKNIQKELNLPEHQLRLVEQKRAISLYIADNNSTLNNLTTRQWELMEQCMRLLKPFEEITKITSSGCSCISEVIPHVSTLIRYLDKEETANNTKNISDSESYSPSSSKQRKRNTEDNVTDINTVNSGDIHKIFWDCFDEVAKENSNVNKNVAEKCSIARELELYLKKARIERNSNSYAWWFTNSHQYPRLSKFAKIYLSAPCSSVYSERLFFRSWQRIRKQTRTSTTSER</sequence>
<keyword evidence="3" id="KW-0863">Zinc-finger</keyword>
<dbReference type="PANTHER" id="PTHR46481">
    <property type="entry name" value="ZINC FINGER BED DOMAIN-CONTAINING PROTEIN 4"/>
    <property type="match status" value="1"/>
</dbReference>
<evidence type="ECO:0000313" key="9">
    <source>
        <dbReference type="Proteomes" id="UP001162156"/>
    </source>
</evidence>
<evidence type="ECO:0000313" key="8">
    <source>
        <dbReference type="EMBL" id="KAJ8964934.1"/>
    </source>
</evidence>
<dbReference type="EMBL" id="JANEYF010001289">
    <property type="protein sequence ID" value="KAJ8964934.1"/>
    <property type="molecule type" value="Genomic_DNA"/>
</dbReference>
<evidence type="ECO:0000256" key="2">
    <source>
        <dbReference type="ARBA" id="ARBA00022723"/>
    </source>
</evidence>
<proteinExistence type="predicted"/>
<comment type="subcellular location">
    <subcellularLocation>
        <location evidence="1">Nucleus</location>
    </subcellularLocation>
</comment>
<name>A0AAV8ZJN8_9CUCU</name>
<dbReference type="InterPro" id="IPR052035">
    <property type="entry name" value="ZnF_BED_domain_contain"/>
</dbReference>
<reference evidence="8" key="1">
    <citation type="journal article" date="2023" name="Insect Mol. Biol.">
        <title>Genome sequencing provides insights into the evolution of gene families encoding plant cell wall-degrading enzymes in longhorned beetles.</title>
        <authorList>
            <person name="Shin N.R."/>
            <person name="Okamura Y."/>
            <person name="Kirsch R."/>
            <person name="Pauchet Y."/>
        </authorList>
    </citation>
    <scope>NUCLEOTIDE SEQUENCE</scope>
    <source>
        <strain evidence="8">RBIC_L_NR</strain>
    </source>
</reference>
<dbReference type="PANTHER" id="PTHR46481:SF10">
    <property type="entry name" value="ZINC FINGER BED DOMAIN-CONTAINING PROTEIN 39"/>
    <property type="match status" value="1"/>
</dbReference>
<dbReference type="Pfam" id="PF05699">
    <property type="entry name" value="Dimer_Tnp_hAT"/>
    <property type="match status" value="1"/>
</dbReference>
<keyword evidence="4" id="KW-0862">Zinc</keyword>
<evidence type="ECO:0000256" key="1">
    <source>
        <dbReference type="ARBA" id="ARBA00004123"/>
    </source>
</evidence>
<protein>
    <recommendedName>
        <fullName evidence="7">HAT C-terminal dimerisation domain-containing protein</fullName>
    </recommendedName>
</protein>
<comment type="caution">
    <text evidence="8">The sequence shown here is derived from an EMBL/GenBank/DDBJ whole genome shotgun (WGS) entry which is preliminary data.</text>
</comment>
<evidence type="ECO:0000256" key="6">
    <source>
        <dbReference type="SAM" id="MobiDB-lite"/>
    </source>
</evidence>
<evidence type="ECO:0000259" key="7">
    <source>
        <dbReference type="Pfam" id="PF05699"/>
    </source>
</evidence>
<keyword evidence="5" id="KW-0539">Nucleus</keyword>
<feature type="region of interest" description="Disordered" evidence="6">
    <location>
        <begin position="362"/>
        <end position="389"/>
    </location>
</feature>